<dbReference type="InterPro" id="IPR036188">
    <property type="entry name" value="FAD/NAD-bd_sf"/>
</dbReference>
<dbReference type="PRINTS" id="PR00368">
    <property type="entry name" value="FADPNR"/>
</dbReference>
<keyword evidence="3" id="KW-1185">Reference proteome</keyword>
<dbReference type="SUPFAM" id="SSF51905">
    <property type="entry name" value="FAD/NAD(P)-binding domain"/>
    <property type="match status" value="2"/>
</dbReference>
<organism evidence="2 3">
    <name type="scientific">Nocardioides szechwanensis</name>
    <dbReference type="NCBI Taxonomy" id="1005944"/>
    <lineage>
        <taxon>Bacteria</taxon>
        <taxon>Bacillati</taxon>
        <taxon>Actinomycetota</taxon>
        <taxon>Actinomycetes</taxon>
        <taxon>Propionibacteriales</taxon>
        <taxon>Nocardioidaceae</taxon>
        <taxon>Nocardioides</taxon>
    </lineage>
</organism>
<dbReference type="Proteomes" id="UP000199004">
    <property type="component" value="Unassembled WGS sequence"/>
</dbReference>
<proteinExistence type="predicted"/>
<evidence type="ECO:0000259" key="1">
    <source>
        <dbReference type="Pfam" id="PF13454"/>
    </source>
</evidence>
<dbReference type="Pfam" id="PF13454">
    <property type="entry name" value="NAD_binding_9"/>
    <property type="match status" value="1"/>
</dbReference>
<accession>A0A1G9YRU3</accession>
<dbReference type="Gene3D" id="3.50.50.60">
    <property type="entry name" value="FAD/NAD(P)-binding domain"/>
    <property type="match status" value="2"/>
</dbReference>
<evidence type="ECO:0000313" key="3">
    <source>
        <dbReference type="Proteomes" id="UP000199004"/>
    </source>
</evidence>
<dbReference type="InterPro" id="IPR052189">
    <property type="entry name" value="L-asp_N-monooxygenase_NS-form"/>
</dbReference>
<dbReference type="AlphaFoldDB" id="A0A1G9YRU3"/>
<dbReference type="InterPro" id="IPR038732">
    <property type="entry name" value="HpyO/CreE_NAD-binding"/>
</dbReference>
<dbReference type="RefSeq" id="WP_245715169.1">
    <property type="nucleotide sequence ID" value="NZ_BKAE01000007.1"/>
</dbReference>
<reference evidence="2 3" key="1">
    <citation type="submission" date="2016-10" db="EMBL/GenBank/DDBJ databases">
        <authorList>
            <person name="de Groot N.N."/>
        </authorList>
    </citation>
    <scope>NUCLEOTIDE SEQUENCE [LARGE SCALE GENOMIC DNA]</scope>
    <source>
        <strain evidence="2 3">CGMCC 1.11147</strain>
    </source>
</reference>
<dbReference type="PANTHER" id="PTHR40254:SF1">
    <property type="entry name" value="BLR0577 PROTEIN"/>
    <property type="match status" value="1"/>
</dbReference>
<evidence type="ECO:0000313" key="2">
    <source>
        <dbReference type="EMBL" id="SDN11800.1"/>
    </source>
</evidence>
<sequence length="464" mass="49076">MAILYPSSPPALPTSAPATRVAIIGGGASGVLTAVNLLTAPGGAGLAVTIHEASGIVGRGIAYGTSDPRHLLNVRARHMSAWPDVPSDLLEWAARTGRDADPQGFLPRADYAAYLQDTLASVADHRLTVRAGRVDDVVPLPGGGYEIHTVDTRSTADSVILAYGNQEPRALLVDGDTLPPAPWHLANPWELSALHLLPGDSTAVIVGTGLTAIDTAITFLEEHPGRRVVMTSRHGMLPHAHVGQQSTAWVTPAPAGPLTADGLAEHYRRQVAAADAQGVDWRAVVDGLRRQTQALWQGLDLDERRRFLAVHARHWEVRRHRMAPEVAARLEGYQAEGRLSVLSGGVTRVVDRGSRCEVHLGGLGAPVPADALVNCTGPSTDITRSGDPLLLALRERGLATPDPLHLGLATTTDGQLVDPQGLPVAGLYAVGPPRKGVLWESTAIPEIRTQAAEVARAHVTAGRR</sequence>
<dbReference type="EMBL" id="FNIC01000002">
    <property type="protein sequence ID" value="SDN11800.1"/>
    <property type="molecule type" value="Genomic_DNA"/>
</dbReference>
<feature type="domain" description="FAD-dependent urate hydroxylase HpyO/Asp monooxygenase CreE-like FAD/NAD(P)-binding" evidence="1">
    <location>
        <begin position="22"/>
        <end position="166"/>
    </location>
</feature>
<gene>
    <name evidence="2" type="ORF">SAMN05192576_1471</name>
</gene>
<protein>
    <submittedName>
        <fullName evidence="2">Uncharacterized NAD(P)/FAD-binding protein YdhS</fullName>
    </submittedName>
</protein>
<name>A0A1G9YRU3_9ACTN</name>
<dbReference type="PANTHER" id="PTHR40254">
    <property type="entry name" value="BLR0577 PROTEIN"/>
    <property type="match status" value="1"/>
</dbReference>